<dbReference type="AlphaFoldDB" id="A0A024FTU5"/>
<accession>A0A024FTU5</accession>
<evidence type="ECO:0000256" key="1">
    <source>
        <dbReference type="SAM" id="MobiDB-lite"/>
    </source>
</evidence>
<dbReference type="PANTHER" id="PTHR35559:SF1">
    <property type="entry name" value="CHITIN-BINDING TYPE-4 DOMAIN-CONTAINING PROTEIN"/>
    <property type="match status" value="1"/>
</dbReference>
<reference evidence="3 4" key="1">
    <citation type="submission" date="2012-05" db="EMBL/GenBank/DDBJ databases">
        <title>Recombination and specialization in a pathogen metapopulation.</title>
        <authorList>
            <person name="Gardiner A."/>
            <person name="Kemen E."/>
            <person name="Schultz-Larsen T."/>
            <person name="MacLean D."/>
            <person name="Van Oosterhout C."/>
            <person name="Jones J.D.G."/>
        </authorList>
    </citation>
    <scope>NUCLEOTIDE SEQUENCE [LARGE SCALE GENOMIC DNA]</scope>
    <source>
        <strain evidence="3 4">Ac Nc2</strain>
    </source>
</reference>
<feature type="region of interest" description="Disordered" evidence="1">
    <location>
        <begin position="212"/>
        <end position="301"/>
    </location>
</feature>
<evidence type="ECO:0008006" key="5">
    <source>
        <dbReference type="Google" id="ProtNLM"/>
    </source>
</evidence>
<evidence type="ECO:0000256" key="2">
    <source>
        <dbReference type="SAM" id="SignalP"/>
    </source>
</evidence>
<keyword evidence="2" id="KW-0732">Signal</keyword>
<protein>
    <recommendedName>
        <fullName evidence="5">Chitin-binding type-4 domain-containing protein</fullName>
    </recommendedName>
</protein>
<evidence type="ECO:0000313" key="4">
    <source>
        <dbReference type="Proteomes" id="UP000053237"/>
    </source>
</evidence>
<evidence type="ECO:0000313" key="3">
    <source>
        <dbReference type="EMBL" id="CCI10525.1"/>
    </source>
</evidence>
<feature type="chain" id="PRO_5001529261" description="Chitin-binding type-4 domain-containing protein" evidence="2">
    <location>
        <begin position="24"/>
        <end position="301"/>
    </location>
</feature>
<dbReference type="InParanoid" id="A0A024FTU5"/>
<feature type="signal peptide" evidence="2">
    <location>
        <begin position="1"/>
        <end position="23"/>
    </location>
</feature>
<dbReference type="PANTHER" id="PTHR35559">
    <property type="entry name" value="CHITIN-BINDING TYPE-4 DOMAIN-CONTAINING PROTEIN"/>
    <property type="match status" value="1"/>
</dbReference>
<comment type="caution">
    <text evidence="3">The sequence shown here is derived from an EMBL/GenBank/DDBJ whole genome shotgun (WGS) entry which is preliminary data.</text>
</comment>
<dbReference type="OrthoDB" id="165036at2759"/>
<dbReference type="Proteomes" id="UP000053237">
    <property type="component" value="Unassembled WGS sequence"/>
</dbReference>
<organism evidence="3 4">
    <name type="scientific">Albugo candida</name>
    <dbReference type="NCBI Taxonomy" id="65357"/>
    <lineage>
        <taxon>Eukaryota</taxon>
        <taxon>Sar</taxon>
        <taxon>Stramenopiles</taxon>
        <taxon>Oomycota</taxon>
        <taxon>Peronosporomycetes</taxon>
        <taxon>Albuginales</taxon>
        <taxon>Albuginaceae</taxon>
        <taxon>Albugo</taxon>
    </lineage>
</organism>
<sequence>MSRYASIRLGVFLCIHLLHFTQSHSWIECTDYRFENGSVDGEVWNAGKCHGRPRCGQRQAREGFGIDTGFNYRSANGCQCNKADDNYNGIEMAIYKPGQLVCLAYPPKNHVAATCTTPYVPDYGVIITRHPLYDDASVSKTYDHLNRAHKYGTVDYNGFQHCPRFCENMERALCTMCFQLERDIAPGTYSFHWLWSFNSKEDTYSTCWEAQVTDSTGKGPNPPPGKDITKSPPNVPSPPPPAPSGPSPSPVPTNPSPPIPTPSEAPPAPQAQNSFRQYDEGPFKAPSGSEDLPGTAHGYSL</sequence>
<gene>
    <name evidence="3" type="ORF">BN9_104290</name>
</gene>
<name>A0A024FTU5_9STRA</name>
<keyword evidence="4" id="KW-1185">Reference proteome</keyword>
<proteinExistence type="predicted"/>
<feature type="compositionally biased region" description="Pro residues" evidence="1">
    <location>
        <begin position="233"/>
        <end position="269"/>
    </location>
</feature>
<dbReference type="EMBL" id="CAIX01000278">
    <property type="protein sequence ID" value="CCI10525.1"/>
    <property type="molecule type" value="Genomic_DNA"/>
</dbReference>